<feature type="region of interest" description="Disordered" evidence="1">
    <location>
        <begin position="70"/>
        <end position="94"/>
    </location>
</feature>
<gene>
    <name evidence="2" type="ORF">K444DRAFT_166224</name>
</gene>
<dbReference type="GeneID" id="36578779"/>
<name>A0A2J6TT52_9HELO</name>
<reference evidence="2 3" key="1">
    <citation type="submission" date="2016-04" db="EMBL/GenBank/DDBJ databases">
        <title>A degradative enzymes factory behind the ericoid mycorrhizal symbiosis.</title>
        <authorList>
            <consortium name="DOE Joint Genome Institute"/>
            <person name="Martino E."/>
            <person name="Morin E."/>
            <person name="Grelet G."/>
            <person name="Kuo A."/>
            <person name="Kohler A."/>
            <person name="Daghino S."/>
            <person name="Barry K."/>
            <person name="Choi C."/>
            <person name="Cichocki N."/>
            <person name="Clum A."/>
            <person name="Copeland A."/>
            <person name="Hainaut M."/>
            <person name="Haridas S."/>
            <person name="Labutti K."/>
            <person name="Lindquist E."/>
            <person name="Lipzen A."/>
            <person name="Khouja H.-R."/>
            <person name="Murat C."/>
            <person name="Ohm R."/>
            <person name="Olson A."/>
            <person name="Spatafora J."/>
            <person name="Veneault-Fourrey C."/>
            <person name="Henrissat B."/>
            <person name="Grigoriev I."/>
            <person name="Martin F."/>
            <person name="Perotto S."/>
        </authorList>
    </citation>
    <scope>NUCLEOTIDE SEQUENCE [LARGE SCALE GENOMIC DNA]</scope>
    <source>
        <strain evidence="2 3">E</strain>
    </source>
</reference>
<accession>A0A2J6TT52</accession>
<evidence type="ECO:0000256" key="1">
    <source>
        <dbReference type="SAM" id="MobiDB-lite"/>
    </source>
</evidence>
<sequence>MGASLRLTRSLRNSVTHWNSRKTYCCSNCAAQVLVVSPEKRDHATLLLGLSFTTNVTLLLLVSLRPRSTQSVLPSRGGSSRSEPGTDEPSRGTMLKASGCWREKRLRADAACCTSDERKQVLCCSGLVEVETLSVKMNSSRFIASCCLLL</sequence>
<dbReference type="RefSeq" id="XP_024743113.1">
    <property type="nucleotide sequence ID" value="XM_024870697.1"/>
</dbReference>
<dbReference type="AlphaFoldDB" id="A0A2J6TT52"/>
<keyword evidence="3" id="KW-1185">Reference proteome</keyword>
<dbReference type="InParanoid" id="A0A2J6TT52"/>
<evidence type="ECO:0000313" key="3">
    <source>
        <dbReference type="Proteomes" id="UP000235371"/>
    </source>
</evidence>
<proteinExistence type="predicted"/>
<evidence type="ECO:0000313" key="2">
    <source>
        <dbReference type="EMBL" id="PMD66209.1"/>
    </source>
</evidence>
<dbReference type="Proteomes" id="UP000235371">
    <property type="component" value="Unassembled WGS sequence"/>
</dbReference>
<organism evidence="2 3">
    <name type="scientific">Hyaloscypha bicolor E</name>
    <dbReference type="NCBI Taxonomy" id="1095630"/>
    <lineage>
        <taxon>Eukaryota</taxon>
        <taxon>Fungi</taxon>
        <taxon>Dikarya</taxon>
        <taxon>Ascomycota</taxon>
        <taxon>Pezizomycotina</taxon>
        <taxon>Leotiomycetes</taxon>
        <taxon>Helotiales</taxon>
        <taxon>Hyaloscyphaceae</taxon>
        <taxon>Hyaloscypha</taxon>
        <taxon>Hyaloscypha bicolor</taxon>
    </lineage>
</organism>
<dbReference type="EMBL" id="KZ613745">
    <property type="protein sequence ID" value="PMD66209.1"/>
    <property type="molecule type" value="Genomic_DNA"/>
</dbReference>
<dbReference type="OrthoDB" id="10538644at2759"/>
<protein>
    <submittedName>
        <fullName evidence="2">Uncharacterized protein</fullName>
    </submittedName>
</protein>